<sequence>MGDEMVDQGSPPAQTPDGQNHSTFAALKSRVDNVLWVIATAGTIAGFVNSAGGVVGFLMQVAGFTCACLLGLIPAILILGGIVWIFDSGFNRDISDRALCVLLCGLIVLAGWLIYRQGSTNYEDLNTAGKVFMSAIGLGTLVAPPLMLIYYKHSTPMS</sequence>
<dbReference type="RefSeq" id="WP_159040487.1">
    <property type="nucleotide sequence ID" value="NZ_LGUV01000372.1"/>
</dbReference>
<dbReference type="AlphaFoldDB" id="A0A0L8M3X4"/>
<dbReference type="Proteomes" id="UP000037084">
    <property type="component" value="Unassembled WGS sequence"/>
</dbReference>
<evidence type="ECO:0000256" key="1">
    <source>
        <dbReference type="SAM" id="Phobius"/>
    </source>
</evidence>
<feature type="transmembrane region" description="Helical" evidence="1">
    <location>
        <begin position="98"/>
        <end position="115"/>
    </location>
</feature>
<gene>
    <name evidence="2" type="ORF">ADK75_33290</name>
</gene>
<feature type="transmembrane region" description="Helical" evidence="1">
    <location>
        <begin position="34"/>
        <end position="55"/>
    </location>
</feature>
<feature type="transmembrane region" description="Helical" evidence="1">
    <location>
        <begin position="61"/>
        <end position="86"/>
    </location>
</feature>
<evidence type="ECO:0000313" key="2">
    <source>
        <dbReference type="EMBL" id="KOG45044.1"/>
    </source>
</evidence>
<reference evidence="3" key="1">
    <citation type="submission" date="2015-07" db="EMBL/GenBank/DDBJ databases">
        <authorList>
            <consortium name="Consortium for Microbial Forensics and Genomics (microFORGE)"/>
            <person name="Knight B.M."/>
            <person name="Roberts D.P."/>
            <person name="Lin D."/>
            <person name="Hari K."/>
            <person name="Fletcher J."/>
            <person name="Melcher U."/>
            <person name="Blagden T."/>
            <person name="Winegar R.A."/>
        </authorList>
    </citation>
    <scope>NUCLEOTIDE SEQUENCE [LARGE SCALE GENOMIC DNA]</scope>
    <source>
        <strain evidence="3">NRRL B-1447</strain>
    </source>
</reference>
<accession>A0A0L8M3X4</accession>
<dbReference type="OrthoDB" id="9886137at2"/>
<proteinExistence type="predicted"/>
<comment type="caution">
    <text evidence="2">The sequence shown here is derived from an EMBL/GenBank/DDBJ whole genome shotgun (WGS) entry which is preliminary data.</text>
</comment>
<feature type="transmembrane region" description="Helical" evidence="1">
    <location>
        <begin position="131"/>
        <end position="151"/>
    </location>
</feature>
<keyword evidence="1" id="KW-0472">Membrane</keyword>
<name>A0A0L8M3X4_STRVG</name>
<evidence type="ECO:0000313" key="3">
    <source>
        <dbReference type="Proteomes" id="UP000037084"/>
    </source>
</evidence>
<organism evidence="2 3">
    <name type="scientific">Streptomyces virginiae</name>
    <name type="common">Streptomyces cinnamonensis</name>
    <dbReference type="NCBI Taxonomy" id="1961"/>
    <lineage>
        <taxon>Bacteria</taxon>
        <taxon>Bacillati</taxon>
        <taxon>Actinomycetota</taxon>
        <taxon>Actinomycetes</taxon>
        <taxon>Kitasatosporales</taxon>
        <taxon>Streptomycetaceae</taxon>
        <taxon>Streptomyces</taxon>
    </lineage>
</organism>
<dbReference type="EMBL" id="LGUV01000372">
    <property type="protein sequence ID" value="KOG45044.1"/>
    <property type="molecule type" value="Genomic_DNA"/>
</dbReference>
<dbReference type="PATRIC" id="fig|1961.12.peg.7344"/>
<keyword evidence="1" id="KW-0812">Transmembrane</keyword>
<keyword evidence="1" id="KW-1133">Transmembrane helix</keyword>
<protein>
    <submittedName>
        <fullName evidence="2">Uncharacterized protein</fullName>
    </submittedName>
</protein>